<evidence type="ECO:0000256" key="9">
    <source>
        <dbReference type="RuleBase" id="RU367124"/>
    </source>
</evidence>
<reference evidence="11" key="3">
    <citation type="submission" date="2020-06" db="EMBL/GenBank/DDBJ databases">
        <authorList>
            <person name="Studholme D.J."/>
        </authorList>
    </citation>
    <scope>NUCLEOTIDE SEQUENCE</scope>
    <source>
        <strain evidence="11">NZFS 2646</strain>
        <strain evidence="12">NZFS 3630</strain>
    </source>
</reference>
<keyword evidence="8" id="KW-0460">Magnesium</keyword>
<comment type="similarity">
    <text evidence="3 9">Belongs to the RxLR effector family.</text>
</comment>
<dbReference type="GO" id="GO:0016462">
    <property type="term" value="F:pyrophosphatase activity"/>
    <property type="evidence" value="ECO:0007669"/>
    <property type="project" value="InterPro"/>
</dbReference>
<dbReference type="GO" id="GO:0005576">
    <property type="term" value="C:extracellular region"/>
    <property type="evidence" value="ECO:0007669"/>
    <property type="project" value="UniProtKB-SubCell"/>
</dbReference>
<dbReference type="EMBL" id="JPWU03000097">
    <property type="protein sequence ID" value="KAG2526638.1"/>
    <property type="molecule type" value="Genomic_DNA"/>
</dbReference>
<keyword evidence="15" id="KW-1185">Reference proteome</keyword>
<evidence type="ECO:0000256" key="7">
    <source>
        <dbReference type="ARBA" id="ARBA00022801"/>
    </source>
</evidence>
<dbReference type="SUPFAM" id="SSF55811">
    <property type="entry name" value="Nudix"/>
    <property type="match status" value="1"/>
</dbReference>
<keyword evidence="7" id="KW-0378">Hydrolase</keyword>
<dbReference type="GO" id="GO:0046872">
    <property type="term" value="F:metal ion binding"/>
    <property type="evidence" value="ECO:0007669"/>
    <property type="project" value="UniProtKB-KW"/>
</dbReference>
<dbReference type="InterPro" id="IPR047198">
    <property type="entry name" value="DDP-like_NUDIX"/>
</dbReference>
<evidence type="ECO:0000256" key="1">
    <source>
        <dbReference type="ARBA" id="ARBA00001946"/>
    </source>
</evidence>
<dbReference type="GO" id="GO:0005634">
    <property type="term" value="C:nucleus"/>
    <property type="evidence" value="ECO:0007669"/>
    <property type="project" value="TreeGrafter"/>
</dbReference>
<dbReference type="Proteomes" id="UP000785171">
    <property type="component" value="Unassembled WGS sequence"/>
</dbReference>
<evidence type="ECO:0000313" key="11">
    <source>
        <dbReference type="EMBL" id="KAG2524887.1"/>
    </source>
</evidence>
<dbReference type="PROSITE" id="PS51462">
    <property type="entry name" value="NUDIX"/>
    <property type="match status" value="1"/>
</dbReference>
<dbReference type="PANTHER" id="PTHR12629">
    <property type="entry name" value="DIPHOSPHOINOSITOL POLYPHOSPHATE PHOSPHOHYDROLASE"/>
    <property type="match status" value="1"/>
</dbReference>
<dbReference type="InterPro" id="IPR015797">
    <property type="entry name" value="NUDIX_hydrolase-like_dom_sf"/>
</dbReference>
<keyword evidence="6" id="KW-0732">Signal</keyword>
<dbReference type="EMBL" id="MAYM02000105">
    <property type="protein sequence ID" value="RLN45996.1"/>
    <property type="molecule type" value="Genomic_DNA"/>
</dbReference>
<dbReference type="Pfam" id="PF00293">
    <property type="entry name" value="NUDIX"/>
    <property type="match status" value="1"/>
</dbReference>
<evidence type="ECO:0000256" key="2">
    <source>
        <dbReference type="ARBA" id="ARBA00004613"/>
    </source>
</evidence>
<dbReference type="Proteomes" id="UP000285883">
    <property type="component" value="Unassembled WGS sequence"/>
</dbReference>
<comment type="domain">
    <text evidence="9">The RxLR-dEER motif acts to carry the protein into the host cell cytoplasm through binding to cell surface phosphatidylinositol-3-phosphate.</text>
</comment>
<dbReference type="Gene3D" id="3.90.79.10">
    <property type="entry name" value="Nucleoside Triphosphate Pyrophosphohydrolase"/>
    <property type="match status" value="1"/>
</dbReference>
<evidence type="ECO:0000313" key="13">
    <source>
        <dbReference type="EMBL" id="RLN45996.1"/>
    </source>
</evidence>
<dbReference type="Pfam" id="PF16810">
    <property type="entry name" value="RXLR"/>
    <property type="match status" value="1"/>
</dbReference>
<evidence type="ECO:0000259" key="10">
    <source>
        <dbReference type="PROSITE" id="PS51462"/>
    </source>
</evidence>
<dbReference type="EMBL" id="JPWV03000104">
    <property type="protein sequence ID" value="KAG2524887.1"/>
    <property type="molecule type" value="Genomic_DNA"/>
</dbReference>
<name>A0A3R7HID8_9STRA</name>
<protein>
    <recommendedName>
        <fullName evidence="9">RxLR effector protein</fullName>
    </recommendedName>
</protein>
<keyword evidence="5" id="KW-0479">Metal-binding</keyword>
<reference evidence="15 16" key="2">
    <citation type="submission" date="2018-07" db="EMBL/GenBank/DDBJ databases">
        <title>Genome sequencing of oomycete isolates from Chile give support for New Zealand origin for Phytophthora kernoviae and make available the first Nothophytophthora sp. genome.</title>
        <authorList>
            <person name="Studholme D.J."/>
            <person name="Sanfuentes E."/>
            <person name="Panda P."/>
            <person name="Hill R."/>
            <person name="Sambles C."/>
            <person name="Grant M."/>
            <person name="Williams N.M."/>
            <person name="Mcdougal R.L."/>
        </authorList>
    </citation>
    <scope>NUCLEOTIDE SEQUENCE [LARGE SCALE GENOMIC DNA]</scope>
    <source>
        <strain evidence="13">Chile2</strain>
        <strain evidence="14">Chile4</strain>
    </source>
</reference>
<organism evidence="14 15">
    <name type="scientific">Phytophthora kernoviae</name>
    <dbReference type="NCBI Taxonomy" id="325452"/>
    <lineage>
        <taxon>Eukaryota</taxon>
        <taxon>Sar</taxon>
        <taxon>Stramenopiles</taxon>
        <taxon>Oomycota</taxon>
        <taxon>Peronosporomycetes</taxon>
        <taxon>Peronosporales</taxon>
        <taxon>Peronosporaceae</taxon>
        <taxon>Phytophthora</taxon>
    </lineage>
</organism>
<evidence type="ECO:0000256" key="8">
    <source>
        <dbReference type="ARBA" id="ARBA00022842"/>
    </source>
</evidence>
<accession>A0A3R7HID8</accession>
<keyword evidence="4 9" id="KW-0964">Secreted</keyword>
<dbReference type="GO" id="GO:0005737">
    <property type="term" value="C:cytoplasm"/>
    <property type="evidence" value="ECO:0007669"/>
    <property type="project" value="TreeGrafter"/>
</dbReference>
<evidence type="ECO:0000313" key="12">
    <source>
        <dbReference type="EMBL" id="KAG2526638.1"/>
    </source>
</evidence>
<dbReference type="InterPro" id="IPR000086">
    <property type="entry name" value="NUDIX_hydrolase_dom"/>
</dbReference>
<dbReference type="Proteomes" id="UP000285624">
    <property type="component" value="Unassembled WGS sequence"/>
</dbReference>
<dbReference type="STRING" id="325452.A0A3R7HID8"/>
<reference evidence="11" key="1">
    <citation type="journal article" date="2015" name="Genom Data">
        <title>Genome sequences of six Phytophthora species associated with forests in New Zealand.</title>
        <authorList>
            <person name="Studholme D.J."/>
            <person name="McDougal R.L."/>
            <person name="Sambles C."/>
            <person name="Hansen E."/>
            <person name="Hardy G."/>
            <person name="Grant M."/>
            <person name="Ganley R.J."/>
            <person name="Williams N.M."/>
        </authorList>
    </citation>
    <scope>NUCLEOTIDE SEQUENCE</scope>
    <source>
        <strain evidence="11">NZFS 2646</strain>
        <strain evidence="12">NZFS 3630</strain>
    </source>
</reference>
<comment type="function">
    <text evidence="9">Effector that suppresses plant defense responses during pathogen infection.</text>
</comment>
<evidence type="ECO:0000256" key="6">
    <source>
        <dbReference type="ARBA" id="ARBA00022729"/>
    </source>
</evidence>
<evidence type="ECO:0000256" key="3">
    <source>
        <dbReference type="ARBA" id="ARBA00010400"/>
    </source>
</evidence>
<proteinExistence type="inferred from homology"/>
<evidence type="ECO:0000256" key="4">
    <source>
        <dbReference type="ARBA" id="ARBA00022525"/>
    </source>
</evidence>
<evidence type="ECO:0000313" key="14">
    <source>
        <dbReference type="EMBL" id="RLN79729.1"/>
    </source>
</evidence>
<evidence type="ECO:0000313" key="16">
    <source>
        <dbReference type="Proteomes" id="UP000285883"/>
    </source>
</evidence>
<dbReference type="PANTHER" id="PTHR12629:SF0">
    <property type="entry name" value="DIPHOSPHOINOSITOL-POLYPHOSPHATE DIPHOSPHATASE"/>
    <property type="match status" value="1"/>
</dbReference>
<dbReference type="CDD" id="cd04666">
    <property type="entry name" value="NUDIX_DIPP2_like_Nudt4"/>
    <property type="match status" value="1"/>
</dbReference>
<dbReference type="AlphaFoldDB" id="A0A3R7HID8"/>
<evidence type="ECO:0000313" key="15">
    <source>
        <dbReference type="Proteomes" id="UP000285624"/>
    </source>
</evidence>
<comment type="cofactor">
    <cofactor evidence="1">
        <name>Mg(2+)</name>
        <dbReference type="ChEBI" id="CHEBI:18420"/>
    </cofactor>
</comment>
<gene>
    <name evidence="13" type="ORF">BBI17_005091</name>
    <name evidence="14" type="ORF">BBO99_00005045</name>
    <name evidence="11" type="ORF">JM16_004756</name>
    <name evidence="12" type="ORF">JM18_004286</name>
</gene>
<comment type="caution">
    <text evidence="14">The sequence shown here is derived from an EMBL/GenBank/DDBJ whole genome shotgun (WGS) entry which is preliminary data.</text>
</comment>
<feature type="domain" description="Nudix hydrolase" evidence="10">
    <location>
        <begin position="214"/>
        <end position="342"/>
    </location>
</feature>
<dbReference type="InterPro" id="IPR031825">
    <property type="entry name" value="RXLR"/>
</dbReference>
<dbReference type="EMBL" id="MBDN02000134">
    <property type="protein sequence ID" value="RLN79729.1"/>
    <property type="molecule type" value="Genomic_DNA"/>
</dbReference>
<comment type="subcellular location">
    <subcellularLocation>
        <location evidence="2 9">Secreted</location>
    </subcellularLocation>
</comment>
<sequence length="370" mass="40897">MVPVGFVETDQNADTTRFLRGGQPVGDDNDDLAEGLDDDEGELLRGIISQSSFQLRDPKIDSIMRLNLVLLAATAASLASCGNVSASTGVDQTKLLKIAPVDHINAFQNAGTTTRFLRSGQPVDDDSDDLDEDLDDVDERGGIGTNIGTAISQHLKEFSQLDDTAKTALKRFRKANPTLVHKEVGAITNGRQTLKSAIVASRVGRENQRFSRDGRRLLTCAVVSHPQKGIGGDVLLISSSGMPGKWILPKGGWEKDETAWVSAVREVDEEAGVVGTFVGNLGKLNFDNRKGLPHRYYGFEMQAKRINDDWAENFRDRTWVTYREAKKLLQDEPHMVKMVARAELANLRRVHKNSTRPGQYYELVPFEFDA</sequence>
<evidence type="ECO:0000256" key="5">
    <source>
        <dbReference type="ARBA" id="ARBA00022723"/>
    </source>
</evidence>
<dbReference type="Proteomes" id="UP000792063">
    <property type="component" value="Unassembled WGS sequence"/>
</dbReference>